<organism evidence="1 2">
    <name type="scientific">candidate division MSBL1 archaeon SCGC-AAA259A05</name>
    <dbReference type="NCBI Taxonomy" id="1698259"/>
    <lineage>
        <taxon>Archaea</taxon>
        <taxon>Methanobacteriati</taxon>
        <taxon>Methanobacteriota</taxon>
        <taxon>candidate division MSBL1</taxon>
    </lineage>
</organism>
<comment type="caution">
    <text evidence="1">The sequence shown here is derived from an EMBL/GenBank/DDBJ whole genome shotgun (WGS) entry which is preliminary data.</text>
</comment>
<gene>
    <name evidence="1" type="ORF">AKJ57_04140</name>
</gene>
<dbReference type="EMBL" id="LHXJ01000047">
    <property type="protein sequence ID" value="KXA90444.1"/>
    <property type="molecule type" value="Genomic_DNA"/>
</dbReference>
<name>A0A133U8C8_9EURY</name>
<dbReference type="AlphaFoldDB" id="A0A133U8C8"/>
<protein>
    <submittedName>
        <fullName evidence="1">Uncharacterized protein</fullName>
    </submittedName>
</protein>
<reference evidence="1 2" key="1">
    <citation type="journal article" date="2016" name="Sci. Rep.">
        <title>Metabolic traits of an uncultured archaeal lineage -MSBL1- from brine pools of the Red Sea.</title>
        <authorList>
            <person name="Mwirichia R."/>
            <person name="Alam I."/>
            <person name="Rashid M."/>
            <person name="Vinu M."/>
            <person name="Ba-Alawi W."/>
            <person name="Anthony Kamau A."/>
            <person name="Kamanda Ngugi D."/>
            <person name="Goker M."/>
            <person name="Klenk H.P."/>
            <person name="Bajic V."/>
            <person name="Stingl U."/>
        </authorList>
    </citation>
    <scope>NUCLEOTIDE SEQUENCE [LARGE SCALE GENOMIC DNA]</scope>
    <source>
        <strain evidence="1">SCGC-AAA259A05</strain>
    </source>
</reference>
<proteinExistence type="predicted"/>
<evidence type="ECO:0000313" key="2">
    <source>
        <dbReference type="Proteomes" id="UP000070163"/>
    </source>
</evidence>
<dbReference type="Proteomes" id="UP000070163">
    <property type="component" value="Unassembled WGS sequence"/>
</dbReference>
<sequence>MPGENVTEDFSSMSKDEKKGYLKALGVDPEKLGEDPQRKRRKIEPWKRKQYWLKGKNSRGKKKYFSGKDQQKFGGLSVWHFTRY</sequence>
<accession>A0A133U8C8</accession>
<evidence type="ECO:0000313" key="1">
    <source>
        <dbReference type="EMBL" id="KXA90444.1"/>
    </source>
</evidence>
<keyword evidence="2" id="KW-1185">Reference proteome</keyword>